<dbReference type="EMBL" id="WKJK01000001">
    <property type="protein sequence ID" value="MRW88401.1"/>
    <property type="molecule type" value="Genomic_DNA"/>
</dbReference>
<protein>
    <recommendedName>
        <fullName evidence="3">DUF2384 domain-containing protein</fullName>
    </recommendedName>
</protein>
<dbReference type="RefSeq" id="WP_154371950.1">
    <property type="nucleotide sequence ID" value="NZ_WKJK01000001.1"/>
</dbReference>
<proteinExistence type="predicted"/>
<gene>
    <name evidence="1" type="ORF">GJ699_00185</name>
</gene>
<sequence>MDEFEKEARQRTIEKLLRGLTWYTHDELSRMLTTAEKDGAELLSGWLREKRIFCVDGQITLYPQFQFDAQHSPYPVIKDVLACFSAKDAWAIAAWFFFPNGWIGQIKDGKEFAIAPWAVMDRAEDLLRAARNEHGTHFA</sequence>
<dbReference type="Proteomes" id="UP000433309">
    <property type="component" value="Unassembled WGS sequence"/>
</dbReference>
<name>A0A6I2KSH4_9BURK</name>
<evidence type="ECO:0000313" key="1">
    <source>
        <dbReference type="EMBL" id="MRW88401.1"/>
    </source>
</evidence>
<organism evidence="1 2">
    <name type="scientific">Duganella guangzhouensis</name>
    <dbReference type="NCBI Taxonomy" id="2666084"/>
    <lineage>
        <taxon>Bacteria</taxon>
        <taxon>Pseudomonadati</taxon>
        <taxon>Pseudomonadota</taxon>
        <taxon>Betaproteobacteria</taxon>
        <taxon>Burkholderiales</taxon>
        <taxon>Oxalobacteraceae</taxon>
        <taxon>Telluria group</taxon>
        <taxon>Duganella</taxon>
    </lineage>
</organism>
<evidence type="ECO:0008006" key="3">
    <source>
        <dbReference type="Google" id="ProtNLM"/>
    </source>
</evidence>
<evidence type="ECO:0000313" key="2">
    <source>
        <dbReference type="Proteomes" id="UP000433309"/>
    </source>
</evidence>
<accession>A0A6I2KSH4</accession>
<dbReference type="AlphaFoldDB" id="A0A6I2KSH4"/>
<keyword evidence="2" id="KW-1185">Reference proteome</keyword>
<comment type="caution">
    <text evidence="1">The sequence shown here is derived from an EMBL/GenBank/DDBJ whole genome shotgun (WGS) entry which is preliminary data.</text>
</comment>
<reference evidence="1 2" key="1">
    <citation type="submission" date="2019-11" db="EMBL/GenBank/DDBJ databases">
        <title>Novel species isolated from a subtropical stream in China.</title>
        <authorList>
            <person name="Lu H."/>
        </authorList>
    </citation>
    <scope>NUCLEOTIDE SEQUENCE [LARGE SCALE GENOMIC DNA]</scope>
    <source>
        <strain evidence="1 2">FT80W</strain>
    </source>
</reference>